<dbReference type="EC" id="2.7.11.1" evidence="1"/>
<reference evidence="12" key="1">
    <citation type="journal article" date="2015" name="Nat. Genet.">
        <title>The genome and transcriptome of the zoonotic hookworm Ancylostoma ceylanicum identify infection-specific gene families.</title>
        <authorList>
            <person name="Schwarz E.M."/>
            <person name="Hu Y."/>
            <person name="Antoshechkin I."/>
            <person name="Miller M.M."/>
            <person name="Sternberg P.W."/>
            <person name="Aroian R.V."/>
        </authorList>
    </citation>
    <scope>NUCLEOTIDE SEQUENCE</scope>
    <source>
        <strain evidence="12">HY135</strain>
    </source>
</reference>
<dbReference type="Gene3D" id="1.10.510.10">
    <property type="entry name" value="Transferase(Phosphotransferase) domain 1"/>
    <property type="match status" value="1"/>
</dbReference>
<dbReference type="PROSITE" id="PS00108">
    <property type="entry name" value="PROTEIN_KINASE_ST"/>
    <property type="match status" value="1"/>
</dbReference>
<dbReference type="OrthoDB" id="2018507at2759"/>
<evidence type="ECO:0000256" key="4">
    <source>
        <dbReference type="ARBA" id="ARBA00022741"/>
    </source>
</evidence>
<evidence type="ECO:0000256" key="3">
    <source>
        <dbReference type="ARBA" id="ARBA00022679"/>
    </source>
</evidence>
<sequence length="1116" mass="121366">MPLGLFGSTSKPQPLTSIDSGGYKERKEALEKDGRGTVLRLENTTVTIEKKLAEGGFAIVYLVSDKQNRHYALKRQFINDDNKQVEACRRESQIVSSLKGHKNIVSYVDHLLAKNKSGIYDYMLLTAYYRTSVLQLMNDRLSVGQSLRSSEVLSIFCDMCEAVARLHHSVTPIIHRDLKVENILVDERNRAGPPIYVLCDFGSATTKVLSSNNYSISFIQDEIEKYTTLSYRSPEMVDLYCGKPIGTKADTWAMGVMLYKLCYFCLPFGESAMAIQNGAFSFPSEPHHPDSLKTVIKCLLDADIERRPTIYQCAVLAFAAAERVCPIRNVRGCRKPSLSAAVRCFRSGTVSMFEDEPQEQVGHVDSVRQQDDTATIVSLATDSSIVDPTAQTTSVQPRLRPKPTTSASAVPFVLQDSKIFPPYKGPNEEAVMCRDLKSGNFGDPLNKKANIVESSVIPSDLGFTDLEVKIPSPEEQDGVAASKLASNPNPFVQLQNVNWNSSSLEASTASLPASGKTASFQSHRRNTSDTSHIIRSAFKPYSQWKSSGPLSYNQTSLSSSGLDNVPSDKTEDSWNPFLAAPFGSTQTMDDSHFGKCFDELPRKSEKEKDSELKSSSCDIDRCSIDSMDPFGAAPFDPSIITHGNPGEEPDLNSREKGDADSVGSASDLHGRTMDEDSEQDEQRMVARRRFSYENIDGVGDDASSDSRGRTDHDSTDEISKNEESSYDEFNGDCESSQHTDVAGVASDDDGAGSRPLLEDDALDDDEEEVFDGISSSQNQQQLHDAAKSLFVDASVDISRRNTNPFLVSASDETPKISPVLPPVIGPSSWIERETAGPACYDEVQQAFFPQGPAPQQHSQVSCVYAPATLPRQSTPLTAAPRIASRPAVPLEASSIIGAPLSMPAVNSMVTTQAPISVPTICQNIVSIPVNVMQQMQQMQASDQRVPPIVEKNAPSLLPKQSFTQPFPEIPCEPSPVCPVKNAGPSFIEGPKTPKPKKSKEKEKKRVDVPFSGSEVETDGSEAEMCTSTSSDKTTSKKKRKSFGLLGSNPSVAPLDLKMSSATSAALLKKSSGKKSSSSAASSSRKGSSGALNASFINSSFLAEDLESPPKQHSLRL</sequence>
<feature type="region of interest" description="Disordered" evidence="9">
    <location>
        <begin position="982"/>
        <end position="1091"/>
    </location>
</feature>
<organism evidence="11 12">
    <name type="scientific">Ancylostoma ceylanicum</name>
    <dbReference type="NCBI Taxonomy" id="53326"/>
    <lineage>
        <taxon>Eukaryota</taxon>
        <taxon>Metazoa</taxon>
        <taxon>Ecdysozoa</taxon>
        <taxon>Nematoda</taxon>
        <taxon>Chromadorea</taxon>
        <taxon>Rhabditida</taxon>
        <taxon>Rhabditina</taxon>
        <taxon>Rhabditomorpha</taxon>
        <taxon>Strongyloidea</taxon>
        <taxon>Ancylostomatidae</taxon>
        <taxon>Ancylostomatinae</taxon>
        <taxon>Ancylostoma</taxon>
    </lineage>
</organism>
<keyword evidence="6" id="KW-0067">ATP-binding</keyword>
<keyword evidence="2" id="KW-0723">Serine/threonine-protein kinase</keyword>
<feature type="domain" description="Protein kinase" evidence="10">
    <location>
        <begin position="46"/>
        <end position="319"/>
    </location>
</feature>
<evidence type="ECO:0000256" key="2">
    <source>
        <dbReference type="ARBA" id="ARBA00022527"/>
    </source>
</evidence>
<dbReference type="InterPro" id="IPR011009">
    <property type="entry name" value="Kinase-like_dom_sf"/>
</dbReference>
<feature type="region of interest" description="Disordered" evidence="9">
    <location>
        <begin position="1"/>
        <end position="22"/>
    </location>
</feature>
<feature type="compositionally biased region" description="Polar residues" evidence="9">
    <location>
        <begin position="7"/>
        <end position="19"/>
    </location>
</feature>
<evidence type="ECO:0000313" key="12">
    <source>
        <dbReference type="Proteomes" id="UP000024635"/>
    </source>
</evidence>
<feature type="compositionally biased region" description="Polar residues" evidence="9">
    <location>
        <begin position="545"/>
        <end position="562"/>
    </location>
</feature>
<feature type="compositionally biased region" description="Low complexity" evidence="9">
    <location>
        <begin position="1056"/>
        <end position="1091"/>
    </location>
</feature>
<name>A0A016SCS8_9BILA</name>
<dbReference type="GO" id="GO:0004674">
    <property type="term" value="F:protein serine/threonine kinase activity"/>
    <property type="evidence" value="ECO:0007669"/>
    <property type="project" value="UniProtKB-KW"/>
</dbReference>
<evidence type="ECO:0000256" key="8">
    <source>
        <dbReference type="ARBA" id="ARBA00048679"/>
    </source>
</evidence>
<evidence type="ECO:0000256" key="5">
    <source>
        <dbReference type="ARBA" id="ARBA00022777"/>
    </source>
</evidence>
<dbReference type="GO" id="GO:0005524">
    <property type="term" value="F:ATP binding"/>
    <property type="evidence" value="ECO:0007669"/>
    <property type="project" value="UniProtKB-KW"/>
</dbReference>
<feature type="compositionally biased region" description="Basic and acidic residues" evidence="9">
    <location>
        <begin position="668"/>
        <end position="684"/>
    </location>
</feature>
<dbReference type="InterPro" id="IPR008271">
    <property type="entry name" value="Ser/Thr_kinase_AS"/>
</dbReference>
<feature type="region of interest" description="Disordered" evidence="9">
    <location>
        <begin position="545"/>
        <end position="581"/>
    </location>
</feature>
<dbReference type="PANTHER" id="PTHR22967:SF57">
    <property type="entry name" value="AUXILIN, ISOFORM A-RELATED"/>
    <property type="match status" value="1"/>
</dbReference>
<dbReference type="STRING" id="53326.A0A016SCS8"/>
<feature type="compositionally biased region" description="Basic and acidic residues" evidence="9">
    <location>
        <begin position="704"/>
        <end position="723"/>
    </location>
</feature>
<dbReference type="Proteomes" id="UP000024635">
    <property type="component" value="Unassembled WGS sequence"/>
</dbReference>
<evidence type="ECO:0000256" key="9">
    <source>
        <dbReference type="SAM" id="MobiDB-lite"/>
    </source>
</evidence>
<dbReference type="Pfam" id="PF00069">
    <property type="entry name" value="Pkinase"/>
    <property type="match status" value="1"/>
</dbReference>
<dbReference type="SMART" id="SM00220">
    <property type="entry name" value="S_TKc"/>
    <property type="match status" value="1"/>
</dbReference>
<dbReference type="PROSITE" id="PS50011">
    <property type="entry name" value="PROTEIN_KINASE_DOM"/>
    <property type="match status" value="1"/>
</dbReference>
<dbReference type="InterPro" id="IPR000719">
    <property type="entry name" value="Prot_kinase_dom"/>
</dbReference>
<evidence type="ECO:0000256" key="1">
    <source>
        <dbReference type="ARBA" id="ARBA00012513"/>
    </source>
</evidence>
<keyword evidence="4" id="KW-0547">Nucleotide-binding</keyword>
<accession>A0A016SCS8</accession>
<dbReference type="GO" id="GO:0005737">
    <property type="term" value="C:cytoplasm"/>
    <property type="evidence" value="ECO:0007669"/>
    <property type="project" value="TreeGrafter"/>
</dbReference>
<gene>
    <name evidence="11" type="primary">Acey_s0253.g277</name>
    <name evidence="11" type="synonym">Acey-sel-5</name>
    <name evidence="11" type="ORF">Y032_0253g277</name>
</gene>
<evidence type="ECO:0000259" key="10">
    <source>
        <dbReference type="PROSITE" id="PS50011"/>
    </source>
</evidence>
<keyword evidence="3" id="KW-0808">Transferase</keyword>
<comment type="catalytic activity">
    <reaction evidence="8">
        <text>L-seryl-[protein] + ATP = O-phospho-L-seryl-[protein] + ADP + H(+)</text>
        <dbReference type="Rhea" id="RHEA:17989"/>
        <dbReference type="Rhea" id="RHEA-COMP:9863"/>
        <dbReference type="Rhea" id="RHEA-COMP:11604"/>
        <dbReference type="ChEBI" id="CHEBI:15378"/>
        <dbReference type="ChEBI" id="CHEBI:29999"/>
        <dbReference type="ChEBI" id="CHEBI:30616"/>
        <dbReference type="ChEBI" id="CHEBI:83421"/>
        <dbReference type="ChEBI" id="CHEBI:456216"/>
        <dbReference type="EC" id="2.7.11.1"/>
    </reaction>
</comment>
<dbReference type="GO" id="GO:0045747">
    <property type="term" value="P:positive regulation of Notch signaling pathway"/>
    <property type="evidence" value="ECO:0007669"/>
    <property type="project" value="TreeGrafter"/>
</dbReference>
<evidence type="ECO:0000256" key="6">
    <source>
        <dbReference type="ARBA" id="ARBA00022840"/>
    </source>
</evidence>
<comment type="caution">
    <text evidence="11">The sequence shown here is derived from an EMBL/GenBank/DDBJ whole genome shotgun (WGS) entry which is preliminary data.</text>
</comment>
<dbReference type="GO" id="GO:2000369">
    <property type="term" value="P:regulation of clathrin-dependent endocytosis"/>
    <property type="evidence" value="ECO:0007669"/>
    <property type="project" value="TreeGrafter"/>
</dbReference>
<dbReference type="AlphaFoldDB" id="A0A016SCS8"/>
<evidence type="ECO:0000313" key="11">
    <source>
        <dbReference type="EMBL" id="EYB88064.1"/>
    </source>
</evidence>
<proteinExistence type="predicted"/>
<evidence type="ECO:0000256" key="7">
    <source>
        <dbReference type="ARBA" id="ARBA00047899"/>
    </source>
</evidence>
<dbReference type="SUPFAM" id="SSF56112">
    <property type="entry name" value="Protein kinase-like (PK-like)"/>
    <property type="match status" value="1"/>
</dbReference>
<feature type="region of interest" description="Disordered" evidence="9">
    <location>
        <begin position="628"/>
        <end position="758"/>
    </location>
</feature>
<comment type="catalytic activity">
    <reaction evidence="7">
        <text>L-threonyl-[protein] + ATP = O-phospho-L-threonyl-[protein] + ADP + H(+)</text>
        <dbReference type="Rhea" id="RHEA:46608"/>
        <dbReference type="Rhea" id="RHEA-COMP:11060"/>
        <dbReference type="Rhea" id="RHEA-COMP:11605"/>
        <dbReference type="ChEBI" id="CHEBI:15378"/>
        <dbReference type="ChEBI" id="CHEBI:30013"/>
        <dbReference type="ChEBI" id="CHEBI:30616"/>
        <dbReference type="ChEBI" id="CHEBI:61977"/>
        <dbReference type="ChEBI" id="CHEBI:456216"/>
        <dbReference type="EC" id="2.7.11.1"/>
    </reaction>
</comment>
<keyword evidence="5" id="KW-0418">Kinase</keyword>
<dbReference type="PANTHER" id="PTHR22967">
    <property type="entry name" value="SERINE/THREONINE PROTEIN KINASE"/>
    <property type="match status" value="1"/>
</dbReference>
<dbReference type="EMBL" id="JARK01001589">
    <property type="protein sequence ID" value="EYB88064.1"/>
    <property type="molecule type" value="Genomic_DNA"/>
</dbReference>
<protein>
    <recommendedName>
        <fullName evidence="1">non-specific serine/threonine protein kinase</fullName>
        <ecNumber evidence="1">2.7.11.1</ecNumber>
    </recommendedName>
</protein>
<keyword evidence="12" id="KW-1185">Reference proteome</keyword>
<dbReference type="GO" id="GO:0035612">
    <property type="term" value="F:AP-2 adaptor complex binding"/>
    <property type="evidence" value="ECO:0007669"/>
    <property type="project" value="TreeGrafter"/>
</dbReference>